<dbReference type="InterPro" id="IPR016024">
    <property type="entry name" value="ARM-type_fold"/>
</dbReference>
<protein>
    <submittedName>
        <fullName evidence="8">Sister chromatid cohesion protein PDS5 like protein B</fullName>
    </submittedName>
</protein>
<dbReference type="InterPro" id="IPR039776">
    <property type="entry name" value="Pds5"/>
</dbReference>
<keyword evidence="3" id="KW-0677">Repeat</keyword>
<keyword evidence="2" id="KW-0132">Cell division</keyword>
<organism evidence="8 9">
    <name type="scientific">Chelonia mydas</name>
    <name type="common">Green sea-turtle</name>
    <name type="synonym">Chelonia agassizi</name>
    <dbReference type="NCBI Taxonomy" id="8469"/>
    <lineage>
        <taxon>Eukaryota</taxon>
        <taxon>Metazoa</taxon>
        <taxon>Chordata</taxon>
        <taxon>Craniata</taxon>
        <taxon>Vertebrata</taxon>
        <taxon>Euteleostomi</taxon>
        <taxon>Archelosauria</taxon>
        <taxon>Testudinata</taxon>
        <taxon>Testudines</taxon>
        <taxon>Cryptodira</taxon>
        <taxon>Durocryptodira</taxon>
        <taxon>Americhelydia</taxon>
        <taxon>Chelonioidea</taxon>
        <taxon>Cheloniidae</taxon>
        <taxon>Chelonia</taxon>
    </lineage>
</organism>
<dbReference type="EMBL" id="KB552126">
    <property type="protein sequence ID" value="EMP30053.1"/>
    <property type="molecule type" value="Genomic_DNA"/>
</dbReference>
<accession>M7BD29</accession>
<dbReference type="PANTHER" id="PTHR12663">
    <property type="entry name" value="ANDROGEN INDUCED INHIBITOR OF PROLIFERATION AS3 / PDS5-RELATED"/>
    <property type="match status" value="1"/>
</dbReference>
<dbReference type="PANTHER" id="PTHR12663:SF1">
    <property type="entry name" value="SISTER CHROMATID COHESION PROTEIN PDS5 HOMOLOG B"/>
    <property type="match status" value="1"/>
</dbReference>
<keyword evidence="5" id="KW-0539">Nucleus</keyword>
<evidence type="ECO:0000256" key="4">
    <source>
        <dbReference type="ARBA" id="ARBA00022776"/>
    </source>
</evidence>
<dbReference type="GO" id="GO:0000785">
    <property type="term" value="C:chromatin"/>
    <property type="evidence" value="ECO:0007669"/>
    <property type="project" value="TreeGrafter"/>
</dbReference>
<dbReference type="STRING" id="8469.M7BD29"/>
<gene>
    <name evidence="8" type="ORF">UY3_12826</name>
</gene>
<dbReference type="Proteomes" id="UP000031443">
    <property type="component" value="Unassembled WGS sequence"/>
</dbReference>
<evidence type="ECO:0000313" key="9">
    <source>
        <dbReference type="Proteomes" id="UP000031443"/>
    </source>
</evidence>
<keyword evidence="6" id="KW-0131">Cell cycle</keyword>
<dbReference type="GO" id="GO:0005634">
    <property type="term" value="C:nucleus"/>
    <property type="evidence" value="ECO:0007669"/>
    <property type="project" value="UniProtKB-SubCell"/>
</dbReference>
<evidence type="ECO:0000256" key="6">
    <source>
        <dbReference type="ARBA" id="ARBA00023306"/>
    </source>
</evidence>
<dbReference type="GO" id="GO:0006281">
    <property type="term" value="P:DNA repair"/>
    <property type="evidence" value="ECO:0007669"/>
    <property type="project" value="TreeGrafter"/>
</dbReference>
<dbReference type="SUPFAM" id="SSF48371">
    <property type="entry name" value="ARM repeat"/>
    <property type="match status" value="1"/>
</dbReference>
<dbReference type="AlphaFoldDB" id="M7BD29"/>
<evidence type="ECO:0000256" key="5">
    <source>
        <dbReference type="ARBA" id="ARBA00023242"/>
    </source>
</evidence>
<dbReference type="Pfam" id="PF20168">
    <property type="entry name" value="PDS5"/>
    <property type="match status" value="1"/>
</dbReference>
<proteinExistence type="predicted"/>
<evidence type="ECO:0000256" key="1">
    <source>
        <dbReference type="ARBA" id="ARBA00004123"/>
    </source>
</evidence>
<keyword evidence="4" id="KW-0498">Mitosis</keyword>
<reference evidence="9" key="1">
    <citation type="journal article" date="2013" name="Nat. Genet.">
        <title>The draft genomes of soft-shell turtle and green sea turtle yield insights into the development and evolution of the turtle-specific body plan.</title>
        <authorList>
            <person name="Wang Z."/>
            <person name="Pascual-Anaya J."/>
            <person name="Zadissa A."/>
            <person name="Li W."/>
            <person name="Niimura Y."/>
            <person name="Huang Z."/>
            <person name="Li C."/>
            <person name="White S."/>
            <person name="Xiong Z."/>
            <person name="Fang D."/>
            <person name="Wang B."/>
            <person name="Ming Y."/>
            <person name="Chen Y."/>
            <person name="Zheng Y."/>
            <person name="Kuraku S."/>
            <person name="Pignatelli M."/>
            <person name="Herrero J."/>
            <person name="Beal K."/>
            <person name="Nozawa M."/>
            <person name="Li Q."/>
            <person name="Wang J."/>
            <person name="Zhang H."/>
            <person name="Yu L."/>
            <person name="Shigenobu S."/>
            <person name="Wang J."/>
            <person name="Liu J."/>
            <person name="Flicek P."/>
            <person name="Searle S."/>
            <person name="Wang J."/>
            <person name="Kuratani S."/>
            <person name="Yin Y."/>
            <person name="Aken B."/>
            <person name="Zhang G."/>
            <person name="Irie N."/>
        </authorList>
    </citation>
    <scope>NUCLEOTIDE SEQUENCE [LARGE SCALE GENOMIC DNA]</scope>
</reference>
<keyword evidence="9" id="KW-1185">Reference proteome</keyword>
<evidence type="ECO:0000256" key="2">
    <source>
        <dbReference type="ARBA" id="ARBA00022618"/>
    </source>
</evidence>
<dbReference type="GO" id="GO:0051301">
    <property type="term" value="P:cell division"/>
    <property type="evidence" value="ECO:0007669"/>
    <property type="project" value="UniProtKB-KW"/>
</dbReference>
<dbReference type="GO" id="GO:0007064">
    <property type="term" value="P:mitotic sister chromatid cohesion"/>
    <property type="evidence" value="ECO:0007669"/>
    <property type="project" value="InterPro"/>
</dbReference>
<evidence type="ECO:0000256" key="7">
    <source>
        <dbReference type="SAM" id="MobiDB-lite"/>
    </source>
</evidence>
<feature type="compositionally biased region" description="Polar residues" evidence="7">
    <location>
        <begin position="279"/>
        <end position="298"/>
    </location>
</feature>
<evidence type="ECO:0000313" key="8">
    <source>
        <dbReference type="EMBL" id="EMP30053.1"/>
    </source>
</evidence>
<sequence>MAHSKTRANDGKITYPPGVKEISDKISKEEMVRRLKMVVKTFMDMDQDSEEEKELYLNLALHLASDFFLKHPDKDVRLLVACCLADIFRIYAPEAPYTSPDKLKLLDLGLSHTNMSTLHYVDLLTLVHYLKSVTLISDVMAPVTGFSVTSPSELLPIAMSYISSPVAVVISSPPPVLCVALLSASQMAGDGSDGSSGVTEGGVLIRVWEGSYPSHVMALTLAVRTGLSCRSVNGLTARAVAGEMALLDPVGVPTDAGAIFPAMVLSSLLEVDSGADLATTTGDQLGSGSQYRNPNNPGATAPPVVMASSSSSPDEAIVGPTNLLLLDVF</sequence>
<feature type="region of interest" description="Disordered" evidence="7">
    <location>
        <begin position="279"/>
        <end position="313"/>
    </location>
</feature>
<evidence type="ECO:0000256" key="3">
    <source>
        <dbReference type="ARBA" id="ARBA00022737"/>
    </source>
</evidence>
<name>M7BD29_CHEMY</name>
<comment type="subcellular location">
    <subcellularLocation>
        <location evidence="1">Nucleus</location>
    </subcellularLocation>
</comment>